<protein>
    <recommendedName>
        <fullName evidence="2">Major facilitator superfamily (MFS) profile domain-containing protein</fullName>
    </recommendedName>
</protein>
<dbReference type="GO" id="GO:0022857">
    <property type="term" value="F:transmembrane transporter activity"/>
    <property type="evidence" value="ECO:0007669"/>
    <property type="project" value="InterPro"/>
</dbReference>
<proteinExistence type="predicted"/>
<dbReference type="PROSITE" id="PS50850">
    <property type="entry name" value="MFS"/>
    <property type="match status" value="1"/>
</dbReference>
<keyword evidence="1" id="KW-0472">Membrane</keyword>
<organism evidence="3 4">
    <name type="scientific">Thermoproteota archaeon</name>
    <dbReference type="NCBI Taxonomy" id="2056631"/>
    <lineage>
        <taxon>Archaea</taxon>
        <taxon>Thermoproteota</taxon>
    </lineage>
</organism>
<dbReference type="InterPro" id="IPR036259">
    <property type="entry name" value="MFS_trans_sf"/>
</dbReference>
<dbReference type="Proteomes" id="UP000317265">
    <property type="component" value="Unassembled WGS sequence"/>
</dbReference>
<evidence type="ECO:0000313" key="3">
    <source>
        <dbReference type="EMBL" id="TDA38550.1"/>
    </source>
</evidence>
<feature type="transmembrane region" description="Helical" evidence="1">
    <location>
        <begin position="126"/>
        <end position="150"/>
    </location>
</feature>
<dbReference type="SUPFAM" id="SSF103473">
    <property type="entry name" value="MFS general substrate transporter"/>
    <property type="match status" value="1"/>
</dbReference>
<dbReference type="Pfam" id="PF07690">
    <property type="entry name" value="MFS_1"/>
    <property type="match status" value="1"/>
</dbReference>
<feature type="transmembrane region" description="Helical" evidence="1">
    <location>
        <begin position="7"/>
        <end position="27"/>
    </location>
</feature>
<dbReference type="PANTHER" id="PTHR23518:SF2">
    <property type="entry name" value="MAJOR FACILITATOR SUPERFAMILY TRANSPORTER"/>
    <property type="match status" value="1"/>
</dbReference>
<feature type="transmembrane region" description="Helical" evidence="1">
    <location>
        <begin position="156"/>
        <end position="176"/>
    </location>
</feature>
<dbReference type="InterPro" id="IPR020846">
    <property type="entry name" value="MFS_dom"/>
</dbReference>
<keyword evidence="1" id="KW-1133">Transmembrane helix</keyword>
<gene>
    <name evidence="3" type="ORF">DSO09_04035</name>
</gene>
<dbReference type="AlphaFoldDB" id="A0A523BDK8"/>
<keyword evidence="1" id="KW-0812">Transmembrane</keyword>
<evidence type="ECO:0000256" key="1">
    <source>
        <dbReference type="SAM" id="Phobius"/>
    </source>
</evidence>
<accession>A0A523BDK8</accession>
<feature type="transmembrane region" description="Helical" evidence="1">
    <location>
        <begin position="65"/>
        <end position="81"/>
    </location>
</feature>
<feature type="transmembrane region" description="Helical" evidence="1">
    <location>
        <begin position="224"/>
        <end position="247"/>
    </location>
</feature>
<name>A0A523BDK8_9CREN</name>
<feature type="transmembrane region" description="Helical" evidence="1">
    <location>
        <begin position="33"/>
        <end position="53"/>
    </location>
</feature>
<dbReference type="InterPro" id="IPR011701">
    <property type="entry name" value="MFS"/>
</dbReference>
<feature type="domain" description="Major facilitator superfamily (MFS) profile" evidence="2">
    <location>
        <begin position="1"/>
        <end position="180"/>
    </location>
</feature>
<reference evidence="3 4" key="1">
    <citation type="journal article" date="2019" name="Nat. Microbiol.">
        <title>Expanding anaerobic alkane metabolism in the domain of Archaea.</title>
        <authorList>
            <person name="Wang Y."/>
            <person name="Wegener G."/>
            <person name="Hou J."/>
            <person name="Wang F."/>
            <person name="Xiao X."/>
        </authorList>
    </citation>
    <scope>NUCLEOTIDE SEQUENCE [LARGE SCALE GENOMIC DNA]</scope>
    <source>
        <strain evidence="3">WYZ-LMO11</strain>
    </source>
</reference>
<feature type="transmembrane region" description="Helical" evidence="1">
    <location>
        <begin position="87"/>
        <end position="105"/>
    </location>
</feature>
<sequence>MKWMIGFFFHDMAFGLLSVFLPLYIFFISGSLIWIGIMSAMAMFLSIPSSFLWGNLCDKIRRYKIFVLISFLFSSIFLYFFTLTNQVIILVILYVIMVGIFDIAYGPSKNILIAELYPYEEWKKTYAFYEGFTNTGFIIGLFSGFLALSYGFSSKFILLICSGFLFLAFLTSIFLVEDPILIIERRRFVIERTADFICKGFMILSKIISGGSEVGKLKRENMMAFLFGITFFFLSTTMLFTLMPIFINNMAEAIGLHQVLFT</sequence>
<dbReference type="Gene3D" id="1.20.1250.20">
    <property type="entry name" value="MFS general substrate transporter like domains"/>
    <property type="match status" value="1"/>
</dbReference>
<evidence type="ECO:0000259" key="2">
    <source>
        <dbReference type="PROSITE" id="PS50850"/>
    </source>
</evidence>
<evidence type="ECO:0000313" key="4">
    <source>
        <dbReference type="Proteomes" id="UP000317265"/>
    </source>
</evidence>
<dbReference type="EMBL" id="QNVI01000049">
    <property type="protein sequence ID" value="TDA38550.1"/>
    <property type="molecule type" value="Genomic_DNA"/>
</dbReference>
<dbReference type="PANTHER" id="PTHR23518">
    <property type="entry name" value="C-METHYLTRANSFERASE"/>
    <property type="match status" value="1"/>
</dbReference>
<comment type="caution">
    <text evidence="3">The sequence shown here is derived from an EMBL/GenBank/DDBJ whole genome shotgun (WGS) entry which is preliminary data.</text>
</comment>